<comment type="catalytic activity">
    <reaction evidence="5 8">
        <text>a 2'-deoxycytidine in DNA + S-adenosyl-L-methionine = a 5-methyl-2'-deoxycytidine in DNA + S-adenosyl-L-homocysteine + H(+)</text>
        <dbReference type="Rhea" id="RHEA:13681"/>
        <dbReference type="Rhea" id="RHEA-COMP:11369"/>
        <dbReference type="Rhea" id="RHEA-COMP:11370"/>
        <dbReference type="ChEBI" id="CHEBI:15378"/>
        <dbReference type="ChEBI" id="CHEBI:57856"/>
        <dbReference type="ChEBI" id="CHEBI:59789"/>
        <dbReference type="ChEBI" id="CHEBI:85452"/>
        <dbReference type="ChEBI" id="CHEBI:85454"/>
        <dbReference type="EC" id="2.1.1.37"/>
    </reaction>
</comment>
<evidence type="ECO:0000256" key="2">
    <source>
        <dbReference type="ARBA" id="ARBA00022679"/>
    </source>
</evidence>
<dbReference type="Proteomes" id="UP000783796">
    <property type="component" value="Unassembled WGS sequence"/>
</dbReference>
<reference evidence="9" key="2">
    <citation type="submission" date="2021-04" db="EMBL/GenBank/DDBJ databases">
        <authorList>
            <person name="Gilroy R."/>
        </authorList>
    </citation>
    <scope>NUCLEOTIDE SEQUENCE</scope>
    <source>
        <strain evidence="9">G4-2901</strain>
    </source>
</reference>
<protein>
    <recommendedName>
        <fullName evidence="8">Cytosine-specific methyltransferase</fullName>
        <ecNumber evidence="8">2.1.1.37</ecNumber>
    </recommendedName>
</protein>
<dbReference type="Gene3D" id="3.40.50.150">
    <property type="entry name" value="Vaccinia Virus protein VP39"/>
    <property type="match status" value="1"/>
</dbReference>
<evidence type="ECO:0000256" key="4">
    <source>
        <dbReference type="ARBA" id="ARBA00022747"/>
    </source>
</evidence>
<evidence type="ECO:0000256" key="8">
    <source>
        <dbReference type="RuleBase" id="RU000417"/>
    </source>
</evidence>
<evidence type="ECO:0000256" key="1">
    <source>
        <dbReference type="ARBA" id="ARBA00022603"/>
    </source>
</evidence>
<reference evidence="9" key="1">
    <citation type="journal article" date="2021" name="PeerJ">
        <title>Extensive microbial diversity within the chicken gut microbiome revealed by metagenomics and culture.</title>
        <authorList>
            <person name="Gilroy R."/>
            <person name="Ravi A."/>
            <person name="Getino M."/>
            <person name="Pursley I."/>
            <person name="Horton D.L."/>
            <person name="Alikhan N.F."/>
            <person name="Baker D."/>
            <person name="Gharbi K."/>
            <person name="Hall N."/>
            <person name="Watson M."/>
            <person name="Adriaenssens E.M."/>
            <person name="Foster-Nyarko E."/>
            <person name="Jarju S."/>
            <person name="Secka A."/>
            <person name="Antonio M."/>
            <person name="Oren A."/>
            <person name="Chaudhuri R.R."/>
            <person name="La Ragione R."/>
            <person name="Hildebrand F."/>
            <person name="Pallen M.J."/>
        </authorList>
    </citation>
    <scope>NUCLEOTIDE SEQUENCE</scope>
    <source>
        <strain evidence="9">G4-2901</strain>
    </source>
</reference>
<dbReference type="NCBIfam" id="TIGR00675">
    <property type="entry name" value="dcm"/>
    <property type="match status" value="1"/>
</dbReference>
<dbReference type="GO" id="GO:0032259">
    <property type="term" value="P:methylation"/>
    <property type="evidence" value="ECO:0007669"/>
    <property type="project" value="UniProtKB-KW"/>
</dbReference>
<dbReference type="SUPFAM" id="SSF53335">
    <property type="entry name" value="S-adenosyl-L-methionine-dependent methyltransferases"/>
    <property type="match status" value="1"/>
</dbReference>
<dbReference type="InterPro" id="IPR050390">
    <property type="entry name" value="C5-Methyltransferase"/>
</dbReference>
<keyword evidence="2 6" id="KW-0808">Transferase</keyword>
<evidence type="ECO:0000256" key="7">
    <source>
        <dbReference type="RuleBase" id="RU000416"/>
    </source>
</evidence>
<dbReference type="PANTHER" id="PTHR10629">
    <property type="entry name" value="CYTOSINE-SPECIFIC METHYLTRANSFERASE"/>
    <property type="match status" value="1"/>
</dbReference>
<keyword evidence="1 6" id="KW-0489">Methyltransferase</keyword>
<accession>A0A948TBZ2</accession>
<organism evidence="9 10">
    <name type="scientific">Candidatus Phocaeicola faecigallinarum</name>
    <dbReference type="NCBI Taxonomy" id="2838732"/>
    <lineage>
        <taxon>Bacteria</taxon>
        <taxon>Pseudomonadati</taxon>
        <taxon>Bacteroidota</taxon>
        <taxon>Bacteroidia</taxon>
        <taxon>Bacteroidales</taxon>
        <taxon>Bacteroidaceae</taxon>
        <taxon>Phocaeicola</taxon>
    </lineage>
</organism>
<comment type="similarity">
    <text evidence="6 7">Belongs to the class I-like SAM-binding methyltransferase superfamily. C5-methyltransferase family.</text>
</comment>
<dbReference type="PRINTS" id="PR00105">
    <property type="entry name" value="C5METTRFRASE"/>
</dbReference>
<dbReference type="GO" id="GO:0044027">
    <property type="term" value="P:negative regulation of gene expression via chromosomal CpG island methylation"/>
    <property type="evidence" value="ECO:0007669"/>
    <property type="project" value="TreeGrafter"/>
</dbReference>
<dbReference type="EC" id="2.1.1.37" evidence="8"/>
<dbReference type="InterPro" id="IPR001525">
    <property type="entry name" value="C5_MeTfrase"/>
</dbReference>
<keyword evidence="4" id="KW-0680">Restriction system</keyword>
<dbReference type="PANTHER" id="PTHR10629:SF52">
    <property type="entry name" value="DNA (CYTOSINE-5)-METHYLTRANSFERASE 1"/>
    <property type="match status" value="1"/>
</dbReference>
<proteinExistence type="inferred from homology"/>
<dbReference type="InterPro" id="IPR031303">
    <property type="entry name" value="C5_meth_CS"/>
</dbReference>
<keyword evidence="3 6" id="KW-0949">S-adenosyl-L-methionine</keyword>
<evidence type="ECO:0000313" key="9">
    <source>
        <dbReference type="EMBL" id="MBU3838502.1"/>
    </source>
</evidence>
<evidence type="ECO:0000256" key="6">
    <source>
        <dbReference type="PROSITE-ProRule" id="PRU01016"/>
    </source>
</evidence>
<dbReference type="PROSITE" id="PS00095">
    <property type="entry name" value="C5_MTASE_2"/>
    <property type="match status" value="1"/>
</dbReference>
<dbReference type="PROSITE" id="PS51679">
    <property type="entry name" value="SAM_MT_C5"/>
    <property type="match status" value="1"/>
</dbReference>
<feature type="active site" evidence="6">
    <location>
        <position position="128"/>
    </location>
</feature>
<gene>
    <name evidence="9" type="ORF">H9777_09390</name>
</gene>
<dbReference type="GO" id="GO:0003677">
    <property type="term" value="F:DNA binding"/>
    <property type="evidence" value="ECO:0007669"/>
    <property type="project" value="TreeGrafter"/>
</dbReference>
<dbReference type="GO" id="GO:0003886">
    <property type="term" value="F:DNA (cytosine-5-)-methyltransferase activity"/>
    <property type="evidence" value="ECO:0007669"/>
    <property type="project" value="UniProtKB-EC"/>
</dbReference>
<dbReference type="PROSITE" id="PS00094">
    <property type="entry name" value="C5_MTASE_1"/>
    <property type="match status" value="1"/>
</dbReference>
<dbReference type="GO" id="GO:0009307">
    <property type="term" value="P:DNA restriction-modification system"/>
    <property type="evidence" value="ECO:0007669"/>
    <property type="project" value="UniProtKB-KW"/>
</dbReference>
<name>A0A948TBZ2_9BACT</name>
<dbReference type="InterPro" id="IPR029063">
    <property type="entry name" value="SAM-dependent_MTases_sf"/>
</dbReference>
<evidence type="ECO:0000256" key="3">
    <source>
        <dbReference type="ARBA" id="ARBA00022691"/>
    </source>
</evidence>
<evidence type="ECO:0000313" key="10">
    <source>
        <dbReference type="Proteomes" id="UP000783796"/>
    </source>
</evidence>
<dbReference type="InterPro" id="IPR018117">
    <property type="entry name" value="C5_DNA_meth_AS"/>
</dbReference>
<comment type="caution">
    <text evidence="9">The sequence shown here is derived from an EMBL/GenBank/DDBJ whole genome shotgun (WGS) entry which is preliminary data.</text>
</comment>
<dbReference type="AlphaFoldDB" id="A0A948TBZ2"/>
<dbReference type="EMBL" id="JAHLFW010000079">
    <property type="protein sequence ID" value="MBU3838502.1"/>
    <property type="molecule type" value="Genomic_DNA"/>
</dbReference>
<dbReference type="Gene3D" id="3.90.120.10">
    <property type="entry name" value="DNA Methylase, subunit A, domain 2"/>
    <property type="match status" value="1"/>
</dbReference>
<dbReference type="Pfam" id="PF00145">
    <property type="entry name" value="DNA_methylase"/>
    <property type="match status" value="1"/>
</dbReference>
<sequence length="426" mass="48368">MLPLFPYEKVDSKNKLRVLSLFSGCGGMDIGFEGGFICHRKSVNPKNDWIEETLNANWVRLKETNFTTVFANDILEEAKATWSSYMCKRGHSSDSYRLESIVDIVKRHQHGFDEFPENIDVVTGGFPCQDFSVAGKRKGFDSNKDHNGKQRLENAPSEETRGKLYFWMKQVIDITKPKIFIAENVKGLVNLGDVKTIIQKDFASADDNGYIVLTPQVLHAADFGVPESRERVIFIGIRKDVLRPEALKALENEVLPPEYNPYPSPTHAYSNNNNSLVEPVVCGDVFQGLLEPDFTSDLSQKYYSKAKYMGSHCQGQKEISLNKIGPTIRSEHHGNIEFRRLSLEHGGVIEQELSAGLPERRLTPRECALIQTFPPDYSFVRYKPYSKSKFHVSSSRAYKVIGNAVPPILAYNIAMRIQTLWNLYFK</sequence>
<evidence type="ECO:0000256" key="5">
    <source>
        <dbReference type="ARBA" id="ARBA00047422"/>
    </source>
</evidence>